<reference evidence="1" key="1">
    <citation type="submission" date="2020-04" db="EMBL/GenBank/DDBJ databases">
        <authorList>
            <person name="Alioto T."/>
            <person name="Alioto T."/>
            <person name="Gomez Garrido J."/>
        </authorList>
    </citation>
    <scope>NUCLEOTIDE SEQUENCE</scope>
    <source>
        <strain evidence="1">A484AB</strain>
    </source>
</reference>
<evidence type="ECO:0000313" key="2">
    <source>
        <dbReference type="Proteomes" id="UP001152795"/>
    </source>
</evidence>
<proteinExistence type="predicted"/>
<dbReference type="AlphaFoldDB" id="A0A6S7KP98"/>
<dbReference type="OrthoDB" id="6016870at2759"/>
<sequence>MTYSRAIALSKKELVKEGLDAKDYGLHSLQSGMVVLHAYNCSCSRYSRPPATE</sequence>
<dbReference type="Proteomes" id="UP001152795">
    <property type="component" value="Unassembled WGS sequence"/>
</dbReference>
<protein>
    <submittedName>
        <fullName evidence="1">Uncharacterized protein</fullName>
    </submittedName>
</protein>
<organism evidence="1 2">
    <name type="scientific">Paramuricea clavata</name>
    <name type="common">Red gorgonian</name>
    <name type="synonym">Violescent sea-whip</name>
    <dbReference type="NCBI Taxonomy" id="317549"/>
    <lineage>
        <taxon>Eukaryota</taxon>
        <taxon>Metazoa</taxon>
        <taxon>Cnidaria</taxon>
        <taxon>Anthozoa</taxon>
        <taxon>Octocorallia</taxon>
        <taxon>Malacalcyonacea</taxon>
        <taxon>Plexauridae</taxon>
        <taxon>Paramuricea</taxon>
    </lineage>
</organism>
<gene>
    <name evidence="1" type="ORF">PACLA_8A032854</name>
</gene>
<comment type="caution">
    <text evidence="1">The sequence shown here is derived from an EMBL/GenBank/DDBJ whole genome shotgun (WGS) entry which is preliminary data.</text>
</comment>
<feature type="non-terminal residue" evidence="1">
    <location>
        <position position="53"/>
    </location>
</feature>
<name>A0A6S7KP98_PARCT</name>
<accession>A0A6S7KP98</accession>
<evidence type="ECO:0000313" key="1">
    <source>
        <dbReference type="EMBL" id="CAB4043801.1"/>
    </source>
</evidence>
<dbReference type="EMBL" id="CACRXK020033221">
    <property type="protein sequence ID" value="CAB4043801.1"/>
    <property type="molecule type" value="Genomic_DNA"/>
</dbReference>
<keyword evidence="2" id="KW-1185">Reference proteome</keyword>